<accession>A0A364LAC1</accession>
<evidence type="ECO:0000256" key="1">
    <source>
        <dbReference type="SAM" id="MobiDB-lite"/>
    </source>
</evidence>
<feature type="compositionally biased region" description="Basic and acidic residues" evidence="1">
    <location>
        <begin position="233"/>
        <end position="246"/>
    </location>
</feature>
<keyword evidence="3" id="KW-1185">Reference proteome</keyword>
<evidence type="ECO:0000313" key="3">
    <source>
        <dbReference type="Proteomes" id="UP000249363"/>
    </source>
</evidence>
<proteinExistence type="predicted"/>
<evidence type="ECO:0000313" key="2">
    <source>
        <dbReference type="EMBL" id="RAO72651.1"/>
    </source>
</evidence>
<organism evidence="2 3">
    <name type="scientific">Talaromyces amestolkiae</name>
    <dbReference type="NCBI Taxonomy" id="1196081"/>
    <lineage>
        <taxon>Eukaryota</taxon>
        <taxon>Fungi</taxon>
        <taxon>Dikarya</taxon>
        <taxon>Ascomycota</taxon>
        <taxon>Pezizomycotina</taxon>
        <taxon>Eurotiomycetes</taxon>
        <taxon>Eurotiomycetidae</taxon>
        <taxon>Eurotiales</taxon>
        <taxon>Trichocomaceae</taxon>
        <taxon>Talaromyces</taxon>
        <taxon>Talaromyces sect. Talaromyces</taxon>
    </lineage>
</organism>
<dbReference type="Proteomes" id="UP000249363">
    <property type="component" value="Unassembled WGS sequence"/>
</dbReference>
<reference evidence="2 3" key="1">
    <citation type="journal article" date="2017" name="Biotechnol. Biofuels">
        <title>Differential beta-glucosidase expression as a function of carbon source availability in Talaromyces amestolkiae: a genomic and proteomic approach.</title>
        <authorList>
            <person name="de Eugenio L.I."/>
            <person name="Mendez-Liter J.A."/>
            <person name="Nieto-Dominguez M."/>
            <person name="Alonso L."/>
            <person name="Gil-Munoz J."/>
            <person name="Barriuso J."/>
            <person name="Prieto A."/>
            <person name="Martinez M.J."/>
        </authorList>
    </citation>
    <scope>NUCLEOTIDE SEQUENCE [LARGE SCALE GENOMIC DNA]</scope>
    <source>
        <strain evidence="2 3">CIB</strain>
    </source>
</reference>
<feature type="region of interest" description="Disordered" evidence="1">
    <location>
        <begin position="227"/>
        <end position="246"/>
    </location>
</feature>
<dbReference type="AlphaFoldDB" id="A0A364LAC1"/>
<gene>
    <name evidence="2" type="ORF">BHQ10_008663</name>
</gene>
<dbReference type="RefSeq" id="XP_040737165.1">
    <property type="nucleotide sequence ID" value="XM_040881493.1"/>
</dbReference>
<dbReference type="EMBL" id="MIKG01000020">
    <property type="protein sequence ID" value="RAO72651.1"/>
    <property type="molecule type" value="Genomic_DNA"/>
</dbReference>
<sequence>MSAATVEGSTLLGLPVEMRSQIFDSIFESTTLYVEPGWRDEDYNYELSSPPQLTEKLNLVCRTFNNEIGDSWHKKVTYYFPNTVAFIDVMSQWPEERIRQIRHAHIVAYPLPIYHHNATFYTTHFMFEALKMFPGLQLDVLTVENIWLEPNGEPLDGWCIGATTIDVTCLLQSKGWKEFRYLSGVLPLTPSQVRNIDERITKMKAERNEPGFEYHITRHRPQLAGLQSVHPDGTVEYKDSQEDRDEVEHWYKTHPEEPPQDQSLPEDTEKEVMVWAKRGTADYVQDGENLHPAIKELLDHKPWLQHRRDGQMLVSDGMDDPAGHL</sequence>
<name>A0A364LAC1_TALAM</name>
<dbReference type="GeneID" id="63797877"/>
<dbReference type="OrthoDB" id="72726at2759"/>
<comment type="caution">
    <text evidence="2">The sequence shown here is derived from an EMBL/GenBank/DDBJ whole genome shotgun (WGS) entry which is preliminary data.</text>
</comment>
<protein>
    <submittedName>
        <fullName evidence="2">Uncharacterized protein</fullName>
    </submittedName>
</protein>